<dbReference type="PRINTS" id="PR00252">
    <property type="entry name" value="NRIONCHANNEL"/>
</dbReference>
<dbReference type="InterPro" id="IPR006201">
    <property type="entry name" value="Neur_channel"/>
</dbReference>
<evidence type="ECO:0000256" key="3">
    <source>
        <dbReference type="ARBA" id="ARBA00022448"/>
    </source>
</evidence>
<feature type="domain" description="Neurotransmitter-gated ion-channel transmembrane" evidence="15">
    <location>
        <begin position="207"/>
        <end position="301"/>
    </location>
</feature>
<dbReference type="AlphaFoldDB" id="S4RKZ2"/>
<evidence type="ECO:0000256" key="7">
    <source>
        <dbReference type="ARBA" id="ARBA00022989"/>
    </source>
</evidence>
<evidence type="ECO:0000313" key="16">
    <source>
        <dbReference type="Ensembl" id="ENSPMAP00000005876.1"/>
    </source>
</evidence>
<dbReference type="PANTHER" id="PTHR18945">
    <property type="entry name" value="NEUROTRANSMITTER GATED ION CHANNEL"/>
    <property type="match status" value="1"/>
</dbReference>
<evidence type="ECO:0000256" key="12">
    <source>
        <dbReference type="ARBA" id="ARBA00023303"/>
    </source>
</evidence>
<evidence type="ECO:0000256" key="9">
    <source>
        <dbReference type="ARBA" id="ARBA00023136"/>
    </source>
</evidence>
<feature type="domain" description="Neurotransmitter-gated ion-channel transmembrane" evidence="15">
    <location>
        <begin position="332"/>
        <end position="392"/>
    </location>
</feature>
<reference evidence="16" key="1">
    <citation type="submission" date="2025-08" db="UniProtKB">
        <authorList>
            <consortium name="Ensembl"/>
        </authorList>
    </citation>
    <scope>IDENTIFICATION</scope>
</reference>
<evidence type="ECO:0000256" key="4">
    <source>
        <dbReference type="ARBA" id="ARBA00022475"/>
    </source>
</evidence>
<dbReference type="InterPro" id="IPR006028">
    <property type="entry name" value="GABAA/Glycine_rcpt"/>
</dbReference>
<keyword evidence="12 13" id="KW-0407">Ion channel</keyword>
<dbReference type="Gene3D" id="2.70.170.10">
    <property type="entry name" value="Neurotransmitter-gated ion-channel ligand-binding domain"/>
    <property type="match status" value="1"/>
</dbReference>
<keyword evidence="3 13" id="KW-0813">Transport</keyword>
<dbReference type="Pfam" id="PF02932">
    <property type="entry name" value="Neur_chan_memb"/>
    <property type="match status" value="2"/>
</dbReference>
<dbReference type="STRING" id="7757.ENSPMAP00000005876"/>
<proteinExistence type="inferred from homology"/>
<sequence length="398" mass="45386">GYERRLRPNINGVPVVVTCSMIIKRFGPVQETSMDYQTSIILQMRWNDPRLQNIFTPTSKNSYDLGNNYIDSIWKPCLFFENEKMASAHAIIAVPAFGIIYKNTKEHDTFKLTMSLECTMTLNDYPMDSQKCHMNLESYGYTTNDVILQWNDTNPIVFNTSHIVTTFTVYEDGKLGNCTQTYGTGTFSCISLEITLSRDIGYNLIQIYIPSMLLVIISWFSFWIDMSAAPARAGLGITTILTITTQSSAANAQLPKVSYIKAIDVWMGMCQVFAFAALLEFAAVNVMARQNKRAMKELKKKSDGSKEMVCISFYVFLNTSQEKSQISYRFSACLPRESKLLNHVQLFSFSGCTKTPDEQELKNTFVTQAHTIDRISRIVFPTTFLILNIFYWVFYKVV</sequence>
<dbReference type="GO" id="GO:0005254">
    <property type="term" value="F:chloride channel activity"/>
    <property type="evidence" value="ECO:0007669"/>
    <property type="project" value="UniProtKB-KW"/>
</dbReference>
<evidence type="ECO:0000256" key="11">
    <source>
        <dbReference type="ARBA" id="ARBA00023214"/>
    </source>
</evidence>
<evidence type="ECO:0000256" key="2">
    <source>
        <dbReference type="ARBA" id="ARBA00004236"/>
    </source>
</evidence>
<keyword evidence="11" id="KW-0868">Chloride</keyword>
<dbReference type="OMA" id="HIYAINI"/>
<dbReference type="InterPro" id="IPR038050">
    <property type="entry name" value="Neuro_actylchol_rec"/>
</dbReference>
<dbReference type="SUPFAM" id="SSF63712">
    <property type="entry name" value="Nicotinic receptor ligand binding domain-like"/>
    <property type="match status" value="1"/>
</dbReference>
<evidence type="ECO:0000256" key="5">
    <source>
        <dbReference type="ARBA" id="ARBA00022692"/>
    </source>
</evidence>
<dbReference type="InterPro" id="IPR036734">
    <property type="entry name" value="Neur_chan_lig-bd_sf"/>
</dbReference>
<dbReference type="HOGENOM" id="CLU_010920_1_4_1"/>
<dbReference type="InterPro" id="IPR006202">
    <property type="entry name" value="Neur_chan_lig-bd"/>
</dbReference>
<dbReference type="SUPFAM" id="SSF90112">
    <property type="entry name" value="Neurotransmitter-gated ion-channel transmembrane pore"/>
    <property type="match status" value="1"/>
</dbReference>
<dbReference type="NCBIfam" id="TIGR00860">
    <property type="entry name" value="LIC"/>
    <property type="match status" value="1"/>
</dbReference>
<dbReference type="InterPro" id="IPR036719">
    <property type="entry name" value="Neuro-gated_channel_TM_sf"/>
</dbReference>
<dbReference type="Ensembl" id="ENSPMAT00000005903.1">
    <property type="protein sequence ID" value="ENSPMAP00000005876.1"/>
    <property type="gene ID" value="ENSPMAG00000005323.1"/>
</dbReference>
<keyword evidence="4" id="KW-1003">Cell membrane</keyword>
<feature type="domain" description="Neurotransmitter-gated ion-channel ligand-binding" evidence="14">
    <location>
        <begin position="1"/>
        <end position="177"/>
    </location>
</feature>
<accession>S4RKZ2</accession>
<name>S4RKZ2_PETMA</name>
<reference evidence="16" key="2">
    <citation type="submission" date="2025-09" db="UniProtKB">
        <authorList>
            <consortium name="Ensembl"/>
        </authorList>
    </citation>
    <scope>IDENTIFICATION</scope>
</reference>
<evidence type="ECO:0000256" key="1">
    <source>
        <dbReference type="ARBA" id="ARBA00004141"/>
    </source>
</evidence>
<protein>
    <submittedName>
        <fullName evidence="16">Glycine receptor, alpha 4a</fullName>
    </submittedName>
</protein>
<keyword evidence="6" id="KW-0732">Signal</keyword>
<dbReference type="GO" id="GO:0034707">
    <property type="term" value="C:chloride channel complex"/>
    <property type="evidence" value="ECO:0007669"/>
    <property type="project" value="UniProtKB-KW"/>
</dbReference>
<organism evidence="16">
    <name type="scientific">Petromyzon marinus</name>
    <name type="common">Sea lamprey</name>
    <dbReference type="NCBI Taxonomy" id="7757"/>
    <lineage>
        <taxon>Eukaryota</taxon>
        <taxon>Metazoa</taxon>
        <taxon>Chordata</taxon>
        <taxon>Craniata</taxon>
        <taxon>Vertebrata</taxon>
        <taxon>Cyclostomata</taxon>
        <taxon>Hyperoartia</taxon>
        <taxon>Petromyzontiformes</taxon>
        <taxon>Petromyzontidae</taxon>
        <taxon>Petromyzon</taxon>
    </lineage>
</organism>
<dbReference type="Gene3D" id="1.20.58.390">
    <property type="entry name" value="Neurotransmitter-gated ion-channel transmembrane domain"/>
    <property type="match status" value="1"/>
</dbReference>
<evidence type="ECO:0000256" key="6">
    <source>
        <dbReference type="ARBA" id="ARBA00022729"/>
    </source>
</evidence>
<dbReference type="GO" id="GO:0005886">
    <property type="term" value="C:plasma membrane"/>
    <property type="evidence" value="ECO:0007669"/>
    <property type="project" value="UniProtKB-SubCell"/>
</dbReference>
<evidence type="ECO:0000259" key="15">
    <source>
        <dbReference type="Pfam" id="PF02932"/>
    </source>
</evidence>
<feature type="transmembrane region" description="Helical" evidence="13">
    <location>
        <begin position="378"/>
        <end position="395"/>
    </location>
</feature>
<keyword evidence="5 13" id="KW-0812">Transmembrane</keyword>
<feature type="transmembrane region" description="Helical" evidence="13">
    <location>
        <begin position="265"/>
        <end position="288"/>
    </location>
</feature>
<evidence type="ECO:0000256" key="13">
    <source>
        <dbReference type="RuleBase" id="RU000687"/>
    </source>
</evidence>
<evidence type="ECO:0000256" key="10">
    <source>
        <dbReference type="ARBA" id="ARBA00023173"/>
    </source>
</evidence>
<keyword evidence="10" id="KW-0869">Chloride channel</keyword>
<dbReference type="GO" id="GO:0005230">
    <property type="term" value="F:extracellular ligand-gated monoatomic ion channel activity"/>
    <property type="evidence" value="ECO:0007669"/>
    <property type="project" value="InterPro"/>
</dbReference>
<dbReference type="Pfam" id="PF02931">
    <property type="entry name" value="Neur_chan_LBD"/>
    <property type="match status" value="1"/>
</dbReference>
<keyword evidence="8 13" id="KW-0406">Ion transport</keyword>
<dbReference type="InterPro" id="IPR006029">
    <property type="entry name" value="Neurotrans-gated_channel_TM"/>
</dbReference>
<dbReference type="PROSITE" id="PS00236">
    <property type="entry name" value="NEUROTR_ION_CHANNEL"/>
    <property type="match status" value="1"/>
</dbReference>
<keyword evidence="7 13" id="KW-1133">Transmembrane helix</keyword>
<feature type="transmembrane region" description="Helical" evidence="13">
    <location>
        <begin position="207"/>
        <end position="224"/>
    </location>
</feature>
<keyword evidence="9 13" id="KW-0472">Membrane</keyword>
<evidence type="ECO:0000256" key="8">
    <source>
        <dbReference type="ARBA" id="ARBA00023065"/>
    </source>
</evidence>
<dbReference type="InterPro" id="IPR018000">
    <property type="entry name" value="Neurotransmitter_ion_chnl_CS"/>
</dbReference>
<dbReference type="GO" id="GO:0004888">
    <property type="term" value="F:transmembrane signaling receptor activity"/>
    <property type="evidence" value="ECO:0007669"/>
    <property type="project" value="InterPro"/>
</dbReference>
<comment type="caution">
    <text evidence="13">Lacks conserved residue(s) required for the propagation of feature annotation.</text>
</comment>
<dbReference type="GeneTree" id="ENSGT00940000158789"/>
<comment type="similarity">
    <text evidence="13">Belongs to the ligand-gated ion channel (TC 1.A.9) family.</text>
</comment>
<evidence type="ECO:0000259" key="14">
    <source>
        <dbReference type="Pfam" id="PF02931"/>
    </source>
</evidence>
<dbReference type="PRINTS" id="PR00253">
    <property type="entry name" value="GABAARECEPTR"/>
</dbReference>
<comment type="subcellular location">
    <subcellularLocation>
        <location evidence="2">Cell membrane</location>
    </subcellularLocation>
    <subcellularLocation>
        <location evidence="1">Membrane</location>
        <topology evidence="1">Multi-pass membrane protein</topology>
    </subcellularLocation>
</comment>